<sequence length="1087" mass="120345">MNKKRNVGALFANKRVKKSIGVFLILAVIGICSVFGMNSFKDKKEEVSAHPTNTIRLDEGGANEFEIPINASNLVEQSLIDKFSPSDGYVQGNSGTIPILTKGKVDAFWSNPVNIPELPVGWAIRDVRKTQGGNYFVLLGAGGTNVGGVVCVCIINSSGECLYKSAQGDLKAVADRVDTKLFSIANGTDFLVGTSGENYYRYTLSAETTNSVTVARKSVAVTSGKTPKEVLGVGYLTIADSTLNDTTQTFLAGGIYFDDRTLYNGKASVLFRVPIGTLFINGWNSATSSFQSNAKHEYSLATMIPPNAEDKSKTKYGYVSVDSTTITSDHVYGIFQYVAGDPGKGMNKRTVQIFDKTKSIVEHGKEVKPIRAAYENDYRYGKIYMIDELCTEDEIYFFSREQTESKLIRMGLGGTYPLEVIKTYPANTILNFVENPDDPTQLFYFGSASSLTGELYHPVLSTVLTGNNFYVQGIVEADFDRKSIYAFPIDTEILPDFMKQGDGKALIFGQTDSINKRFIDEHHRVEETGTIYSNSIPATNKKEAFLGVVEAKDDYPPAIKVKNNIDINLADADLKSTDKNAFGWTCLDNWLITGSKNGNLDDTNSVNVFDHMDSANIDLGQTWLEKRINRNPKNITADIEWEKLGFDINKAGPQEVTYFVTDSEWQTSTVSRLINKKTPQTFEEDDYVFDAQNFHVPLNGIDTTIPNANKFKEFAKTMAWNQETGDIDEDGTDSSKLSGKVEVDAAQLKTLREATVAKPYPVDVTYKPKAGIEIKNRVWVFVTTKNTLPNSETNPKVTPVDTNGVVYYADDYSLPFRLRGVHTDADILDRGNVRVYDYYDSTHETAAELPVLADKTTNFAKLQVVKLNAINSAAQPGLIDSSPPDGAAMIRYEWDGPVDGNHQLGTTKPTLGGLDVTLTGDILINVRQVVVGGSNQLVVPEEGYLRMATNDYDGLLGATKENADQLRQVRISSGKNTDNPAFETIAMNVDHMDDPLDELDLKLIIPEYYEIVGNYLTLGRADPNGASHVGKTEADKNWASLIFQRDDLYNDEEYFITIYLKPKLNQEGPQPYSWDYKKNDLGKIKTK</sequence>
<keyword evidence="1" id="KW-1133">Transmembrane helix</keyword>
<reference evidence="2 3" key="2">
    <citation type="submission" date="2024-02" db="EMBL/GenBank/DDBJ databases">
        <title>The Genome Sequence of Enterococcus sp. DIV0159.</title>
        <authorList>
            <person name="Earl A."/>
            <person name="Manson A."/>
            <person name="Gilmore M."/>
            <person name="Sanders J."/>
            <person name="Shea T."/>
            <person name="Howe W."/>
            <person name="Livny J."/>
            <person name="Cuomo C."/>
            <person name="Neafsey D."/>
            <person name="Birren B."/>
        </authorList>
    </citation>
    <scope>NUCLEOTIDE SEQUENCE [LARGE SCALE GENOMIC DNA]</scope>
    <source>
        <strain evidence="2 3">665A</strain>
    </source>
</reference>
<accession>A0ABV0ELZ3</accession>
<dbReference type="RefSeq" id="WP_207701434.1">
    <property type="nucleotide sequence ID" value="NZ_JAFREL020000001.1"/>
</dbReference>
<proteinExistence type="predicted"/>
<evidence type="ECO:0000313" key="2">
    <source>
        <dbReference type="EMBL" id="MEO1768837.1"/>
    </source>
</evidence>
<dbReference type="EMBL" id="JAFREL020000001">
    <property type="protein sequence ID" value="MEO1768837.1"/>
    <property type="molecule type" value="Genomic_DNA"/>
</dbReference>
<protein>
    <submittedName>
        <fullName evidence="2">Uncharacterized protein</fullName>
    </submittedName>
</protein>
<keyword evidence="1" id="KW-0812">Transmembrane</keyword>
<name>A0ABV0ELZ3_9ENTE</name>
<evidence type="ECO:0000313" key="3">
    <source>
        <dbReference type="Proteomes" id="UP000664357"/>
    </source>
</evidence>
<keyword evidence="1" id="KW-0472">Membrane</keyword>
<organism evidence="2 3">
    <name type="scientific">Candidatus Enterococcus ferrettii</name>
    <dbReference type="NCBI Taxonomy" id="2815324"/>
    <lineage>
        <taxon>Bacteria</taxon>
        <taxon>Bacillati</taxon>
        <taxon>Bacillota</taxon>
        <taxon>Bacilli</taxon>
        <taxon>Lactobacillales</taxon>
        <taxon>Enterococcaceae</taxon>
        <taxon>Enterococcus</taxon>
    </lineage>
</organism>
<reference evidence="2 3" key="1">
    <citation type="submission" date="2021-03" db="EMBL/GenBank/DDBJ databases">
        <authorList>
            <person name="Gilmore M.S."/>
            <person name="Schwartzman J."/>
            <person name="Van Tyne D."/>
            <person name="Martin M."/>
            <person name="Earl A.M."/>
            <person name="Manson A.L."/>
            <person name="Straub T."/>
            <person name="Salamzade R."/>
            <person name="Saavedra J."/>
            <person name="Lebreton F."/>
            <person name="Prichula J."/>
            <person name="Schaufler K."/>
            <person name="Gaca A."/>
            <person name="Sgardioli B."/>
            <person name="Wagenaar J."/>
            <person name="Strong T."/>
        </authorList>
    </citation>
    <scope>NUCLEOTIDE SEQUENCE [LARGE SCALE GENOMIC DNA]</scope>
    <source>
        <strain evidence="2 3">665A</strain>
    </source>
</reference>
<evidence type="ECO:0000256" key="1">
    <source>
        <dbReference type="SAM" id="Phobius"/>
    </source>
</evidence>
<gene>
    <name evidence="2" type="ORF">JZO67_000776</name>
</gene>
<dbReference type="Proteomes" id="UP000664357">
    <property type="component" value="Unassembled WGS sequence"/>
</dbReference>
<comment type="caution">
    <text evidence="2">The sequence shown here is derived from an EMBL/GenBank/DDBJ whole genome shotgun (WGS) entry which is preliminary data.</text>
</comment>
<feature type="transmembrane region" description="Helical" evidence="1">
    <location>
        <begin position="20"/>
        <end position="40"/>
    </location>
</feature>
<keyword evidence="3" id="KW-1185">Reference proteome</keyword>